<sequence>MSTDQIETNTPRLPLRRWELEFARRWNGGSYSLFVLHGNIFDVFPVQNGSTVGYVPVRAFLARRMFTDRAFLLFYDVADGLTFGTADMQKRFFDWLEIFDQVENTNYRQTGPPREFLKLAPLLRRFFLRAEEDKNAPRGVTLIIDFPEKIIPAAEESGASSDERTALVTLLKWAASPEMRREDVGVILITESAAELHADLLQNPHVAQVRIDLPDSEERLRFIESGAATNGASLAEWSEFSAADLASRSAGLNLLRIQHLLAEAIRNGSRVTNEHVSASKKRLIEEYCQGLVRFKDPRPGVSLDLVATHEAAKKKLREIAWLFKNGKTDVVERGILVPGRVGVGKSFLIDCFASECGLPVMEIGEFRSKWVGDTERQQMRILMTVRALGPVIVVVDEADAVFGSREGDNDSGVSGRVFAAFAAHIGDSTLRGREVWVAMTSRPDLLAIDMKRQGRFGLSLPLFPAQTPDDVATLFSTLARVKKIALSEEVLAYVRAELGERPLTGSDVEAILTRAKERTVLAQHEGDVRLEDLQEAVTSFIDPLDPNLLAMQELAAVLSSSDKRYLPERYRDVDRGALQEEFARLKMLTARR</sequence>
<dbReference type="InterPro" id="IPR050168">
    <property type="entry name" value="AAA_ATPase_domain"/>
</dbReference>
<accession>A0A6J4H4D6</accession>
<dbReference type="InterPro" id="IPR027417">
    <property type="entry name" value="P-loop_NTPase"/>
</dbReference>
<protein>
    <recommendedName>
        <fullName evidence="3">ATPase AAA-type core domain-containing protein</fullName>
    </recommendedName>
</protein>
<evidence type="ECO:0000313" key="4">
    <source>
        <dbReference type="EMBL" id="CAA9214711.1"/>
    </source>
</evidence>
<dbReference type="EMBL" id="CADCTA010000012">
    <property type="protein sequence ID" value="CAA9214711.1"/>
    <property type="molecule type" value="Genomic_DNA"/>
</dbReference>
<evidence type="ECO:0000256" key="1">
    <source>
        <dbReference type="ARBA" id="ARBA00022741"/>
    </source>
</evidence>
<name>A0A6J4H4D6_9BACT</name>
<dbReference type="PANTHER" id="PTHR23077">
    <property type="entry name" value="AAA-FAMILY ATPASE"/>
    <property type="match status" value="1"/>
</dbReference>
<reference evidence="4" key="1">
    <citation type="submission" date="2020-02" db="EMBL/GenBank/DDBJ databases">
        <authorList>
            <person name="Meier V. D."/>
        </authorList>
    </citation>
    <scope>NUCLEOTIDE SEQUENCE</scope>
    <source>
        <strain evidence="4">AVDCRST_MAG42</strain>
    </source>
</reference>
<dbReference type="GO" id="GO:0005524">
    <property type="term" value="F:ATP binding"/>
    <property type="evidence" value="ECO:0007669"/>
    <property type="project" value="UniProtKB-KW"/>
</dbReference>
<dbReference type="Pfam" id="PF00004">
    <property type="entry name" value="AAA"/>
    <property type="match status" value="1"/>
</dbReference>
<dbReference type="SUPFAM" id="SSF52540">
    <property type="entry name" value="P-loop containing nucleoside triphosphate hydrolases"/>
    <property type="match status" value="2"/>
</dbReference>
<organism evidence="4">
    <name type="scientific">uncultured Chthoniobacterales bacterium</name>
    <dbReference type="NCBI Taxonomy" id="1836801"/>
    <lineage>
        <taxon>Bacteria</taxon>
        <taxon>Pseudomonadati</taxon>
        <taxon>Verrucomicrobiota</taxon>
        <taxon>Spartobacteria</taxon>
        <taxon>Chthoniobacterales</taxon>
        <taxon>environmental samples</taxon>
    </lineage>
</organism>
<dbReference type="InterPro" id="IPR003959">
    <property type="entry name" value="ATPase_AAA_core"/>
</dbReference>
<gene>
    <name evidence="4" type="ORF">AVDCRST_MAG42-154</name>
</gene>
<keyword evidence="1" id="KW-0547">Nucleotide-binding</keyword>
<dbReference type="AlphaFoldDB" id="A0A6J4H4D6"/>
<proteinExistence type="predicted"/>
<evidence type="ECO:0000259" key="3">
    <source>
        <dbReference type="Pfam" id="PF00004"/>
    </source>
</evidence>
<dbReference type="GO" id="GO:0005737">
    <property type="term" value="C:cytoplasm"/>
    <property type="evidence" value="ECO:0007669"/>
    <property type="project" value="TreeGrafter"/>
</dbReference>
<dbReference type="PANTHER" id="PTHR23077:SF27">
    <property type="entry name" value="ATPASE FAMILY GENE 2 PROTEIN HOMOLOG A"/>
    <property type="match status" value="1"/>
</dbReference>
<evidence type="ECO:0000256" key="2">
    <source>
        <dbReference type="ARBA" id="ARBA00022840"/>
    </source>
</evidence>
<dbReference type="CDD" id="cd19481">
    <property type="entry name" value="RecA-like_protease"/>
    <property type="match status" value="1"/>
</dbReference>
<dbReference type="Gene3D" id="3.40.50.300">
    <property type="entry name" value="P-loop containing nucleotide triphosphate hydrolases"/>
    <property type="match status" value="1"/>
</dbReference>
<dbReference type="GO" id="GO:0016887">
    <property type="term" value="F:ATP hydrolysis activity"/>
    <property type="evidence" value="ECO:0007669"/>
    <property type="project" value="InterPro"/>
</dbReference>
<feature type="domain" description="ATPase AAA-type core" evidence="3">
    <location>
        <begin position="336"/>
        <end position="457"/>
    </location>
</feature>
<keyword evidence="2" id="KW-0067">ATP-binding</keyword>